<dbReference type="Proteomes" id="UP000582659">
    <property type="component" value="Unassembled WGS sequence"/>
</dbReference>
<name>A0A1I7RQG2_BURXY</name>
<dbReference type="EMBL" id="CAJFDI010000003">
    <property type="protein sequence ID" value="CAD5219339.1"/>
    <property type="molecule type" value="Genomic_DNA"/>
</dbReference>
<proteinExistence type="predicted"/>
<protein>
    <submittedName>
        <fullName evidence="1">(pine wood nematode) hypothetical protein</fullName>
    </submittedName>
</protein>
<evidence type="ECO:0000313" key="1">
    <source>
        <dbReference type="EMBL" id="CAD5219339.1"/>
    </source>
</evidence>
<sequence length="415" mass="47060">MPSPSPPPPKIHLSESEKHALILTIAPFEYILARPAGETIDIEGTPQRVSLELKRCYWDKIRMDFIGRYPRLMDLSISQMKVLWARYKRLAANMLDEGSPITTSERTILSITRPQDLKARGITPLELDGTKVDTEKIRFTTEEHLTLVACVSQFFRLLTATPEQQVVFKGEWLTGTNLMKNLIWEDIRGIMVRFHPRVFKVPAASLKIKWWNIRAKALRDLDKEDGLTQVDIAALTVLKPDELTNRGIPLATLKDITSDTHIIVGGENGDSGAESSSQHLIYNFENNVKPEIPEEEVIIEGQFGGNGDDVFEEDDFIDDDVGIPSTSNNRGKVTVISGPRVKLQPPREFTEEDIQKAKASTTLLDIALKMTQLDEYSKTHKRKIVFNKDYSITFRKQRKGEDLNVEFPAFLTNNK</sequence>
<evidence type="ECO:0000313" key="4">
    <source>
        <dbReference type="Proteomes" id="UP000659654"/>
    </source>
</evidence>
<organism evidence="3 5">
    <name type="scientific">Bursaphelenchus xylophilus</name>
    <name type="common">Pinewood nematode worm</name>
    <name type="synonym">Aphelenchoides xylophilus</name>
    <dbReference type="NCBI Taxonomy" id="6326"/>
    <lineage>
        <taxon>Eukaryota</taxon>
        <taxon>Metazoa</taxon>
        <taxon>Ecdysozoa</taxon>
        <taxon>Nematoda</taxon>
        <taxon>Chromadorea</taxon>
        <taxon>Rhabditida</taxon>
        <taxon>Tylenchina</taxon>
        <taxon>Tylenchomorpha</taxon>
        <taxon>Aphelenchoidea</taxon>
        <taxon>Aphelenchoididae</taxon>
        <taxon>Bursaphelenchus</taxon>
    </lineage>
</organism>
<accession>A0A1I7RQG2</accession>
<dbReference type="AlphaFoldDB" id="A0A1I7RQG2"/>
<dbReference type="EMBL" id="CAJFCV020000003">
    <property type="protein sequence ID" value="CAG9104519.1"/>
    <property type="molecule type" value="Genomic_DNA"/>
</dbReference>
<evidence type="ECO:0000313" key="2">
    <source>
        <dbReference type="EMBL" id="CAG9104519.1"/>
    </source>
</evidence>
<gene>
    <name evidence="1" type="ORF">BXYJ_LOCUS5629</name>
</gene>
<reference evidence="2" key="2">
    <citation type="submission" date="2020-08" db="EMBL/GenBank/DDBJ databases">
        <authorList>
            <person name="Kikuchi T."/>
        </authorList>
    </citation>
    <scope>NUCLEOTIDE SEQUENCE</scope>
    <source>
        <strain evidence="1">Ka4C1</strain>
    </source>
</reference>
<dbReference type="Proteomes" id="UP000659654">
    <property type="component" value="Unassembled WGS sequence"/>
</dbReference>
<keyword evidence="4" id="KW-1185">Reference proteome</keyword>
<evidence type="ECO:0000313" key="3">
    <source>
        <dbReference type="Proteomes" id="UP000095284"/>
    </source>
</evidence>
<reference evidence="5" key="1">
    <citation type="submission" date="2016-11" db="UniProtKB">
        <authorList>
            <consortium name="WormBaseParasite"/>
        </authorList>
    </citation>
    <scope>IDENTIFICATION</scope>
</reference>
<dbReference type="Proteomes" id="UP000095284">
    <property type="component" value="Unplaced"/>
</dbReference>
<dbReference type="WBParaSite" id="BXY_0295500.1">
    <property type="protein sequence ID" value="BXY_0295500.1"/>
    <property type="gene ID" value="BXY_0295500"/>
</dbReference>
<evidence type="ECO:0000313" key="5">
    <source>
        <dbReference type="WBParaSite" id="BXY_0295500.1"/>
    </source>
</evidence>